<feature type="domain" description="Lysine-2,3-aminomutase C-terminal" evidence="1">
    <location>
        <begin position="1"/>
        <end position="105"/>
    </location>
</feature>
<proteinExistence type="predicted"/>
<reference evidence="2 3" key="1">
    <citation type="submission" date="2016-11" db="EMBL/GenBank/DDBJ databases">
        <authorList>
            <person name="Jaros S."/>
            <person name="Januszkiewicz K."/>
            <person name="Wedrychowicz H."/>
        </authorList>
    </citation>
    <scope>NUCLEOTIDE SEQUENCE [LARGE SCALE GENOMIC DNA]</scope>
    <source>
        <strain evidence="2 3">DSM 15212</strain>
    </source>
</reference>
<dbReference type="Gene3D" id="6.20.120.40">
    <property type="match status" value="1"/>
</dbReference>
<dbReference type="RefSeq" id="WP_330390480.1">
    <property type="nucleotide sequence ID" value="NZ_FRAG01000022.1"/>
</dbReference>
<evidence type="ECO:0000313" key="3">
    <source>
        <dbReference type="Proteomes" id="UP000184465"/>
    </source>
</evidence>
<organism evidence="2 3">
    <name type="scientific">Paramaledivibacter caminithermalis (strain DSM 15212 / CIP 107654 / DViRD3)</name>
    <name type="common">Clostridium caminithermale</name>
    <dbReference type="NCBI Taxonomy" id="1121301"/>
    <lineage>
        <taxon>Bacteria</taxon>
        <taxon>Bacillati</taxon>
        <taxon>Bacillota</taxon>
        <taxon>Clostridia</taxon>
        <taxon>Peptostreptococcales</taxon>
        <taxon>Caminicellaceae</taxon>
        <taxon>Paramaledivibacter</taxon>
    </lineage>
</organism>
<keyword evidence="3" id="KW-1185">Reference proteome</keyword>
<protein>
    <submittedName>
        <fullName evidence="2">Lysine-2,3-aminomutase</fullName>
    </submittedName>
</protein>
<dbReference type="Pfam" id="PF12544">
    <property type="entry name" value="LAM_C"/>
    <property type="match status" value="1"/>
</dbReference>
<gene>
    <name evidence="2" type="ORF">SAMN02745912_02082</name>
</gene>
<dbReference type="GO" id="GO:0016853">
    <property type="term" value="F:isomerase activity"/>
    <property type="evidence" value="ECO:0007669"/>
    <property type="project" value="UniProtKB-KW"/>
</dbReference>
<name>A0A1M6PA72_PARC5</name>
<dbReference type="InterPro" id="IPR025895">
    <property type="entry name" value="LAM_C_dom"/>
</dbReference>
<accession>A0A1M6PA72</accession>
<evidence type="ECO:0000259" key="1">
    <source>
        <dbReference type="Pfam" id="PF12544"/>
    </source>
</evidence>
<dbReference type="EMBL" id="FRAG01000022">
    <property type="protein sequence ID" value="SHK04818.1"/>
    <property type="molecule type" value="Genomic_DNA"/>
</dbReference>
<dbReference type="Proteomes" id="UP000184465">
    <property type="component" value="Unassembled WGS sequence"/>
</dbReference>
<dbReference type="STRING" id="1121301.SAMN02745912_02082"/>
<dbReference type="AlphaFoldDB" id="A0A1M6PA72"/>
<evidence type="ECO:0000313" key="2">
    <source>
        <dbReference type="EMBL" id="SHK04818.1"/>
    </source>
</evidence>
<sequence>MESLRGHTSGLCIPTYVIEAVGGGGKCPVLPQYLISRNDRKVILRNFEGVISTYTEPDDNRSICSCEDCKAENEKAELNGLRNFFTDRRIITEPCELPRARRRENPNPLSF</sequence>